<dbReference type="InterPro" id="IPR018456">
    <property type="entry name" value="PTR2_symporter_CS"/>
</dbReference>
<dbReference type="Proteomes" id="UP000198302">
    <property type="component" value="Unassembled WGS sequence"/>
</dbReference>
<dbReference type="STRING" id="37752.IW18_05515"/>
<dbReference type="InterPro" id="IPR005279">
    <property type="entry name" value="Dipep/tripep_permease"/>
</dbReference>
<evidence type="ECO:0000256" key="3">
    <source>
        <dbReference type="ARBA" id="ARBA00022475"/>
    </source>
</evidence>
<keyword evidence="13" id="KW-1185">Reference proteome</keyword>
<dbReference type="SUPFAM" id="SSF103473">
    <property type="entry name" value="MFS general substrate transporter"/>
    <property type="match status" value="2"/>
</dbReference>
<dbReference type="InterPro" id="IPR000109">
    <property type="entry name" value="POT_fam"/>
</dbReference>
<accession>A0A0D0F6S2</accession>
<dbReference type="NCBIfam" id="TIGR00924">
    <property type="entry name" value="yjdL_sub1_fam"/>
    <property type="match status" value="1"/>
</dbReference>
<feature type="transmembrane region" description="Helical" evidence="9">
    <location>
        <begin position="21"/>
        <end position="39"/>
    </location>
</feature>
<dbReference type="OrthoDB" id="9772725at2"/>
<dbReference type="PANTHER" id="PTHR23517">
    <property type="entry name" value="RESISTANCE PROTEIN MDTM, PUTATIVE-RELATED-RELATED"/>
    <property type="match status" value="1"/>
</dbReference>
<dbReference type="GO" id="GO:0005886">
    <property type="term" value="C:plasma membrane"/>
    <property type="evidence" value="ECO:0007669"/>
    <property type="project" value="UniProtKB-SubCell"/>
</dbReference>
<dbReference type="Pfam" id="PF00854">
    <property type="entry name" value="PTR2"/>
    <property type="match status" value="2"/>
</dbReference>
<dbReference type="PANTHER" id="PTHR23517:SF15">
    <property type="entry name" value="PROTON-DEPENDENT OLIGOPEPTIDE FAMILY TRANSPORT PROTEIN"/>
    <property type="match status" value="1"/>
</dbReference>
<comment type="caution">
    <text evidence="10">The sequence shown here is derived from an EMBL/GenBank/DDBJ whole genome shotgun (WGS) entry which is preliminary data.</text>
</comment>
<comment type="similarity">
    <text evidence="8">Belongs to the major facilitator superfamily. Proton-dependent oligopeptide transporter (POT/PTR) (TC 2.A.17) family.</text>
</comment>
<evidence type="ECO:0000256" key="2">
    <source>
        <dbReference type="ARBA" id="ARBA00022448"/>
    </source>
</evidence>
<reference evidence="11 13" key="2">
    <citation type="submission" date="2016-11" db="EMBL/GenBank/DDBJ databases">
        <title>Whole genomes of Flavobacteriaceae.</title>
        <authorList>
            <person name="Stine C."/>
            <person name="Li C."/>
            <person name="Tadesse D."/>
        </authorList>
    </citation>
    <scope>NUCLEOTIDE SEQUENCE [LARGE SCALE GENOMIC DNA]</scope>
    <source>
        <strain evidence="11 13">ATCC 51468</strain>
    </source>
</reference>
<feature type="transmembrane region" description="Helical" evidence="9">
    <location>
        <begin position="51"/>
        <end position="70"/>
    </location>
</feature>
<feature type="transmembrane region" description="Helical" evidence="9">
    <location>
        <begin position="393"/>
        <end position="411"/>
    </location>
</feature>
<keyword evidence="4 8" id="KW-0812">Transmembrane</keyword>
<evidence type="ECO:0000256" key="8">
    <source>
        <dbReference type="RuleBase" id="RU003755"/>
    </source>
</evidence>
<evidence type="ECO:0000256" key="4">
    <source>
        <dbReference type="ARBA" id="ARBA00022692"/>
    </source>
</evidence>
<keyword evidence="3" id="KW-1003">Cell membrane</keyword>
<evidence type="ECO:0000256" key="5">
    <source>
        <dbReference type="ARBA" id="ARBA00022856"/>
    </source>
</evidence>
<feature type="transmembrane region" description="Helical" evidence="9">
    <location>
        <begin position="102"/>
        <end position="120"/>
    </location>
</feature>
<dbReference type="EMBL" id="JPRK01000005">
    <property type="protein sequence ID" value="KIO53802.1"/>
    <property type="molecule type" value="Genomic_DNA"/>
</dbReference>
<feature type="transmembrane region" description="Helical" evidence="9">
    <location>
        <begin position="277"/>
        <end position="295"/>
    </location>
</feature>
<dbReference type="InterPro" id="IPR050171">
    <property type="entry name" value="MFS_Transporters"/>
</dbReference>
<proteinExistence type="inferred from homology"/>
<reference evidence="10 12" key="1">
    <citation type="submission" date="2015-01" db="EMBL/GenBank/DDBJ databases">
        <title>Genome of Flavobacterium hibernum DSM 12611.</title>
        <authorList>
            <person name="Stropko S.J."/>
            <person name="Pipes S.E."/>
            <person name="Newman J.D."/>
        </authorList>
    </citation>
    <scope>NUCLEOTIDE SEQUENCE [LARGE SCALE GENOMIC DNA]</scope>
    <source>
        <strain evidence="10 12">DSM 12611</strain>
    </source>
</reference>
<keyword evidence="6 9" id="KW-1133">Transmembrane helix</keyword>
<keyword evidence="7 9" id="KW-0472">Membrane</keyword>
<dbReference type="AlphaFoldDB" id="A0A0D0F6S2"/>
<dbReference type="CDD" id="cd17346">
    <property type="entry name" value="MFS_DtpA_like"/>
    <property type="match status" value="1"/>
</dbReference>
<dbReference type="PROSITE" id="PS01023">
    <property type="entry name" value="PTR2_2"/>
    <property type="match status" value="1"/>
</dbReference>
<dbReference type="GO" id="GO:0006857">
    <property type="term" value="P:oligopeptide transport"/>
    <property type="evidence" value="ECO:0007669"/>
    <property type="project" value="InterPro"/>
</dbReference>
<dbReference type="Proteomes" id="UP000032061">
    <property type="component" value="Unassembled WGS sequence"/>
</dbReference>
<feature type="transmembrane region" description="Helical" evidence="9">
    <location>
        <begin position="481"/>
        <end position="500"/>
    </location>
</feature>
<keyword evidence="5" id="KW-0653">Protein transport</keyword>
<evidence type="ECO:0000256" key="6">
    <source>
        <dbReference type="ARBA" id="ARBA00022989"/>
    </source>
</evidence>
<evidence type="ECO:0000313" key="11">
    <source>
        <dbReference type="EMBL" id="OXA90590.1"/>
    </source>
</evidence>
<dbReference type="EMBL" id="MUGX01000006">
    <property type="protein sequence ID" value="OXA90590.1"/>
    <property type="molecule type" value="Genomic_DNA"/>
</dbReference>
<comment type="subcellular location">
    <subcellularLocation>
        <location evidence="1">Cell membrane</location>
        <topology evidence="1">Multi-pass membrane protein</topology>
    </subcellularLocation>
    <subcellularLocation>
        <location evidence="8">Membrane</location>
        <topology evidence="8">Multi-pass membrane protein</topology>
    </subcellularLocation>
</comment>
<dbReference type="RefSeq" id="WP_041516577.1">
    <property type="nucleotide sequence ID" value="NZ_JPRK01000005.1"/>
</dbReference>
<feature type="transmembrane region" description="Helical" evidence="9">
    <location>
        <begin position="520"/>
        <end position="539"/>
    </location>
</feature>
<feature type="transmembrane region" description="Helical" evidence="9">
    <location>
        <begin position="251"/>
        <end position="270"/>
    </location>
</feature>
<feature type="transmembrane region" description="Helical" evidence="9">
    <location>
        <begin position="141"/>
        <end position="162"/>
    </location>
</feature>
<feature type="transmembrane region" description="Helical" evidence="9">
    <location>
        <begin position="168"/>
        <end position="188"/>
    </location>
</feature>
<feature type="transmembrane region" description="Helical" evidence="9">
    <location>
        <begin position="79"/>
        <end position="96"/>
    </location>
</feature>
<sequence length="552" mass="61528">MWKKHPKALPFLFLSEMWERFGYYLMIGIFTLYLKDVKAGFAMTEKEASDLYGTFIALVFLTPFIGGLIADRYLGYKKSIVFGGILMGIGYFLMGVHDITVLYIAMTFVIVGNGFFKPNISTLLGSFYNNEKYKDKKDEGYNIFYMGINVGGFICNFFGAALQILLGWHWAFMAAGVGMFIGVIVFLLGTKHYVGHDQKKGVQEGDMPFYKIILFILLPSFIFGAIGWLVKGVASETNLNSSIFGSDSTDAFIFACIPIVFFYGTIYFKAKAEDKRSIGALLAIFGVVILFWGVFKLNGSALTTWADRYTDREVTGTTGQIVGKLKLAKEVEYKKESTELYDAQFRLQKVNGVVQKEVNYPLYFRNVAPEKLPAEGGKVHLWATNLSQSINPGWVIILTPLVVAFFSFLRIRKKEPSTPTKIAFGLLISALSVLIMIAAVKIGNNGAEKVSAWWLVANYGIITIGELFLSPMGLSVVSKLSPVNITSLMMGGWFLSTSIGNKLSGVLASMWDTYDDKANFFWVNFALLMFATVLMFGLVKQLNKVMKEKGIN</sequence>
<feature type="transmembrane region" description="Helical" evidence="9">
    <location>
        <begin position="452"/>
        <end position="469"/>
    </location>
</feature>
<dbReference type="InterPro" id="IPR036259">
    <property type="entry name" value="MFS_trans_sf"/>
</dbReference>
<name>A0A0D0F6S2_9FLAO</name>
<evidence type="ECO:0000313" key="12">
    <source>
        <dbReference type="Proteomes" id="UP000032061"/>
    </source>
</evidence>
<keyword evidence="2 8" id="KW-0813">Transport</keyword>
<keyword evidence="5" id="KW-0571">Peptide transport</keyword>
<evidence type="ECO:0000313" key="13">
    <source>
        <dbReference type="Proteomes" id="UP000198302"/>
    </source>
</evidence>
<dbReference type="Gene3D" id="1.20.1250.20">
    <property type="entry name" value="MFS general substrate transporter like domains"/>
    <property type="match status" value="2"/>
</dbReference>
<evidence type="ECO:0000256" key="7">
    <source>
        <dbReference type="ARBA" id="ARBA00023136"/>
    </source>
</evidence>
<evidence type="ECO:0000256" key="1">
    <source>
        <dbReference type="ARBA" id="ARBA00004651"/>
    </source>
</evidence>
<evidence type="ECO:0000313" key="10">
    <source>
        <dbReference type="EMBL" id="KIO53802.1"/>
    </source>
</evidence>
<dbReference type="GO" id="GO:1904680">
    <property type="term" value="F:peptide transmembrane transporter activity"/>
    <property type="evidence" value="ECO:0007669"/>
    <property type="project" value="InterPro"/>
</dbReference>
<evidence type="ECO:0000256" key="9">
    <source>
        <dbReference type="SAM" id="Phobius"/>
    </source>
</evidence>
<gene>
    <name evidence="11" type="ORF">B0A73_02325</name>
    <name evidence="10" type="ORF">IW18_05515</name>
</gene>
<feature type="transmembrane region" description="Helical" evidence="9">
    <location>
        <begin position="209"/>
        <end position="231"/>
    </location>
</feature>
<protein>
    <submittedName>
        <fullName evidence="10">Amino acid transporter</fullName>
    </submittedName>
    <submittedName>
        <fullName evidence="11">MFS transporter</fullName>
    </submittedName>
</protein>
<feature type="transmembrane region" description="Helical" evidence="9">
    <location>
        <begin position="423"/>
        <end position="440"/>
    </location>
</feature>
<organism evidence="10 12">
    <name type="scientific">Flavobacterium hibernum</name>
    <dbReference type="NCBI Taxonomy" id="37752"/>
    <lineage>
        <taxon>Bacteria</taxon>
        <taxon>Pseudomonadati</taxon>
        <taxon>Bacteroidota</taxon>
        <taxon>Flavobacteriia</taxon>
        <taxon>Flavobacteriales</taxon>
        <taxon>Flavobacteriaceae</taxon>
        <taxon>Flavobacterium</taxon>
    </lineage>
</organism>